<sequence>MRRTGLVLAALWVSLLPPSAKAQTFETGGPDAAAYGQAEGYPAGTWDNWYEKPHMVWGFSHYDSLVKTHTLPAAAKPWAFRRAAAEPELHYVPDILHLKDGPVLGLADYMARVPATGLLILKDDTILVERYQYGRTDKDRFTSQSMAKTLVGLLLGAAIADGRVKGIADPAEAYVPTLKGSAYGQTPLKALLQMSSGVAFEDAEPHSLFQDIHGGVDEGTALAKYRRATPAGGHFQYSCGDSEALATVVRHATGRSLSDYLATKVWQPMGAEAEARWEVDASGQEIGCSGFNATLRDYGRLGRLLAHDGAWEGKQLIPKDWMLAATALDPADAQVAPGTASHLYGYGYQVWVLPPKVSPDGRRLFALLGAEGQYIFVDPKTKLVMVQTSVKTDNLPLTSPHSETLALWLAVIREWDKE</sequence>
<organism evidence="3 4">
    <name type="scientific">Nitrospirillum amazonense</name>
    <dbReference type="NCBI Taxonomy" id="28077"/>
    <lineage>
        <taxon>Bacteria</taxon>
        <taxon>Pseudomonadati</taxon>
        <taxon>Pseudomonadota</taxon>
        <taxon>Alphaproteobacteria</taxon>
        <taxon>Rhodospirillales</taxon>
        <taxon>Azospirillaceae</taxon>
        <taxon>Nitrospirillum</taxon>
    </lineage>
</organism>
<evidence type="ECO:0000313" key="4">
    <source>
        <dbReference type="Proteomes" id="UP000319859"/>
    </source>
</evidence>
<dbReference type="InterPro" id="IPR001466">
    <property type="entry name" value="Beta-lactam-related"/>
</dbReference>
<dbReference type="PANTHER" id="PTHR43283">
    <property type="entry name" value="BETA-LACTAMASE-RELATED"/>
    <property type="match status" value="1"/>
</dbReference>
<gene>
    <name evidence="3" type="ORF">FBZ89_109190</name>
</gene>
<evidence type="ECO:0000259" key="2">
    <source>
        <dbReference type="Pfam" id="PF00144"/>
    </source>
</evidence>
<dbReference type="SUPFAM" id="SSF56601">
    <property type="entry name" value="beta-lactamase/transpeptidase-like"/>
    <property type="match status" value="1"/>
</dbReference>
<dbReference type="InterPro" id="IPR050789">
    <property type="entry name" value="Diverse_Enzym_Activities"/>
</dbReference>
<comment type="caution">
    <text evidence="3">The sequence shown here is derived from an EMBL/GenBank/DDBJ whole genome shotgun (WGS) entry which is preliminary data.</text>
</comment>
<dbReference type="OrthoDB" id="9814204at2"/>
<dbReference type="InterPro" id="IPR012338">
    <property type="entry name" value="Beta-lactam/transpept-like"/>
</dbReference>
<feature type="signal peptide" evidence="1">
    <location>
        <begin position="1"/>
        <end position="22"/>
    </location>
</feature>
<feature type="domain" description="Beta-lactamase-related" evidence="2">
    <location>
        <begin position="108"/>
        <end position="388"/>
    </location>
</feature>
<feature type="chain" id="PRO_5022011473" evidence="1">
    <location>
        <begin position="23"/>
        <end position="418"/>
    </location>
</feature>
<evidence type="ECO:0000313" key="3">
    <source>
        <dbReference type="EMBL" id="TWB18804.1"/>
    </source>
</evidence>
<dbReference type="EMBL" id="VITN01000009">
    <property type="protein sequence ID" value="TWB18804.1"/>
    <property type="molecule type" value="Genomic_DNA"/>
</dbReference>
<reference evidence="3 4" key="1">
    <citation type="submission" date="2019-06" db="EMBL/GenBank/DDBJ databases">
        <title>Genomic Encyclopedia of Type Strains, Phase IV (KMG-V): Genome sequencing to study the core and pangenomes of soil and plant-associated prokaryotes.</title>
        <authorList>
            <person name="Whitman W."/>
        </authorList>
    </citation>
    <scope>NUCLEOTIDE SEQUENCE [LARGE SCALE GENOMIC DNA]</scope>
    <source>
        <strain evidence="3 4">BR 11880</strain>
    </source>
</reference>
<evidence type="ECO:0000256" key="1">
    <source>
        <dbReference type="SAM" id="SignalP"/>
    </source>
</evidence>
<protein>
    <submittedName>
        <fullName evidence="3">CubicO group peptidase (Beta-lactamase class C family)</fullName>
    </submittedName>
</protein>
<dbReference type="Proteomes" id="UP000319859">
    <property type="component" value="Unassembled WGS sequence"/>
</dbReference>
<keyword evidence="1" id="KW-0732">Signal</keyword>
<dbReference type="PANTHER" id="PTHR43283:SF14">
    <property type="entry name" value="BLL8153 PROTEIN"/>
    <property type="match status" value="1"/>
</dbReference>
<proteinExistence type="predicted"/>
<dbReference type="RefSeq" id="WP_145750961.1">
    <property type="nucleotide sequence ID" value="NZ_VITN01000009.1"/>
</dbReference>
<dbReference type="Pfam" id="PF00144">
    <property type="entry name" value="Beta-lactamase"/>
    <property type="match status" value="1"/>
</dbReference>
<dbReference type="AlphaFoldDB" id="A0A560FB19"/>
<accession>A0A560FB19</accession>
<dbReference type="Gene3D" id="3.40.710.10">
    <property type="entry name" value="DD-peptidase/beta-lactamase superfamily"/>
    <property type="match status" value="1"/>
</dbReference>
<name>A0A560FB19_9PROT</name>